<sequence length="639" mass="70119">MKLLHKDQLNAAPIPGLYLCSGRTAEDISAVPPTAFYNPSSFFACTCTLQLGNSPSPPLYQCRFGRFGLMSSSSAPSVTAESTSSADRAGTTEAPVSPGSVKEVRTKASKRSRSDLPVGPASSLDLAYMDRVQALSERTPVTEDLDFNRPIYIEHTQIPPPPLPTPATPSLSTVNGPMGTPLLFSPTPSPQYPSADWLANDPTHVQQMSPVDCSSGFFKEQTLSSCLQGLISVDDHDQTLFTHFVDHVLKLAFPVLEAHRGCPGQITEVLGSMQSNSSYLHCCLSAAAVHLKSSMRMEDQMDHDIVQHRWNALSQLSRALDRGSGHTQVMDATLALIFYDCSVGSGDEYLPDVPWTIHFQAVSSLIKKLNTMPTAFNISLVTWIDILGATMLGETPEFSHTYRTKHVSGTPSGMQGLMGCDDRVMYLISEIACLESLKKDGLIDNAGIFSHVTALNAQIDWTEPADQTLQPPYLPSGAIRPDMLTKIISAIFRIGARIYLFSLIPGFDLFEPAITNMVASVAEILNYLPTGPNGYDRCLVWPLFMIGVHSEPSSVFRRSLTERVAALGYLGDFGSFGRMYRLLREVWRVNNQTPTTPTTNPDTQQGESISQGSATTGQQMQQVHWRDVMQNKEWKYLLI</sequence>
<dbReference type="InterPro" id="IPR021858">
    <property type="entry name" value="Fun_TF"/>
</dbReference>
<dbReference type="PANTHER" id="PTHR37534">
    <property type="entry name" value="TRANSCRIPTIONAL ACTIVATOR PROTEIN UGA3"/>
    <property type="match status" value="1"/>
</dbReference>
<gene>
    <name evidence="4" type="ORF">EYZ11_004852</name>
</gene>
<accession>A0A4S3JK24</accession>
<organism evidence="4 5">
    <name type="scientific">Aspergillus tanneri</name>
    <dbReference type="NCBI Taxonomy" id="1220188"/>
    <lineage>
        <taxon>Eukaryota</taxon>
        <taxon>Fungi</taxon>
        <taxon>Dikarya</taxon>
        <taxon>Ascomycota</taxon>
        <taxon>Pezizomycotina</taxon>
        <taxon>Eurotiomycetes</taxon>
        <taxon>Eurotiomycetidae</taxon>
        <taxon>Eurotiales</taxon>
        <taxon>Aspergillaceae</taxon>
        <taxon>Aspergillus</taxon>
        <taxon>Aspergillus subgen. Circumdati</taxon>
    </lineage>
</organism>
<dbReference type="Proteomes" id="UP000308092">
    <property type="component" value="Unassembled WGS sequence"/>
</dbReference>
<evidence type="ECO:0000313" key="4">
    <source>
        <dbReference type="EMBL" id="THC95685.1"/>
    </source>
</evidence>
<comment type="subcellular location">
    <subcellularLocation>
        <location evidence="1">Nucleus</location>
    </subcellularLocation>
</comment>
<dbReference type="EMBL" id="SOSA01000147">
    <property type="protein sequence ID" value="THC95685.1"/>
    <property type="molecule type" value="Genomic_DNA"/>
</dbReference>
<dbReference type="VEuPathDB" id="FungiDB:EYZ11_004852"/>
<reference evidence="4 5" key="1">
    <citation type="submission" date="2019-03" db="EMBL/GenBank/DDBJ databases">
        <title>The genome sequence of a newly discovered highly antifungal drug resistant Aspergillus species, Aspergillus tanneri NIH 1004.</title>
        <authorList>
            <person name="Mounaud S."/>
            <person name="Singh I."/>
            <person name="Joardar V."/>
            <person name="Pakala S."/>
            <person name="Pakala S."/>
            <person name="Venepally P."/>
            <person name="Hoover J."/>
            <person name="Nierman W."/>
            <person name="Chung J."/>
            <person name="Losada L."/>
        </authorList>
    </citation>
    <scope>NUCLEOTIDE SEQUENCE [LARGE SCALE GENOMIC DNA]</scope>
    <source>
        <strain evidence="4 5">NIH1004</strain>
    </source>
</reference>
<evidence type="ECO:0000256" key="3">
    <source>
        <dbReference type="SAM" id="MobiDB-lite"/>
    </source>
</evidence>
<feature type="compositionally biased region" description="Polar residues" evidence="3">
    <location>
        <begin position="606"/>
        <end position="622"/>
    </location>
</feature>
<feature type="region of interest" description="Disordered" evidence="3">
    <location>
        <begin position="591"/>
        <end position="622"/>
    </location>
</feature>
<feature type="compositionally biased region" description="Low complexity" evidence="3">
    <location>
        <begin position="75"/>
        <end position="86"/>
    </location>
</feature>
<protein>
    <submittedName>
        <fullName evidence="4">Uncharacterized protein</fullName>
    </submittedName>
</protein>
<keyword evidence="5" id="KW-1185">Reference proteome</keyword>
<proteinExistence type="predicted"/>
<dbReference type="STRING" id="1220188.A0A4S3JK24"/>
<name>A0A4S3JK24_9EURO</name>
<feature type="compositionally biased region" description="Low complexity" evidence="3">
    <location>
        <begin position="591"/>
        <end position="605"/>
    </location>
</feature>
<evidence type="ECO:0000256" key="1">
    <source>
        <dbReference type="ARBA" id="ARBA00004123"/>
    </source>
</evidence>
<evidence type="ECO:0000313" key="5">
    <source>
        <dbReference type="Proteomes" id="UP000308092"/>
    </source>
</evidence>
<dbReference type="GO" id="GO:0005634">
    <property type="term" value="C:nucleus"/>
    <property type="evidence" value="ECO:0007669"/>
    <property type="project" value="UniProtKB-SubCell"/>
</dbReference>
<keyword evidence="2" id="KW-0539">Nucleus</keyword>
<dbReference type="PANTHER" id="PTHR37534:SF12">
    <property type="entry name" value="ZN(2)-C6 FUNGAL-TYPE DOMAIN-CONTAINING PROTEIN"/>
    <property type="match status" value="1"/>
</dbReference>
<dbReference type="AlphaFoldDB" id="A0A4S3JK24"/>
<comment type="caution">
    <text evidence="4">The sequence shown here is derived from an EMBL/GenBank/DDBJ whole genome shotgun (WGS) entry which is preliminary data.</text>
</comment>
<evidence type="ECO:0000256" key="2">
    <source>
        <dbReference type="ARBA" id="ARBA00023242"/>
    </source>
</evidence>
<dbReference type="Pfam" id="PF11951">
    <property type="entry name" value="Fungal_trans_2"/>
    <property type="match status" value="1"/>
</dbReference>
<feature type="region of interest" description="Disordered" evidence="3">
    <location>
        <begin position="75"/>
        <end position="119"/>
    </location>
</feature>